<dbReference type="GO" id="GO:0006166">
    <property type="term" value="P:purine ribonucleoside salvage"/>
    <property type="evidence" value="ECO:0007669"/>
    <property type="project" value="UniProtKB-KW"/>
</dbReference>
<dbReference type="EMBL" id="FOLE01000003">
    <property type="protein sequence ID" value="SFC15655.1"/>
    <property type="molecule type" value="Genomic_DNA"/>
</dbReference>
<evidence type="ECO:0000256" key="15">
    <source>
        <dbReference type="RuleBase" id="RU364099"/>
    </source>
</evidence>
<dbReference type="InterPro" id="IPR005904">
    <property type="entry name" value="Hxn_phspho_trans"/>
</dbReference>
<protein>
    <recommendedName>
        <fullName evidence="5 15">Hypoxanthine phosphoribosyltransferase</fullName>
        <ecNumber evidence="5 15">2.4.2.8</ecNumber>
    </recommendedName>
</protein>
<keyword evidence="18" id="KW-1185">Reference proteome</keyword>
<dbReference type="AlphaFoldDB" id="A0A1I1GVY9"/>
<dbReference type="GO" id="GO:0032263">
    <property type="term" value="P:GMP salvage"/>
    <property type="evidence" value="ECO:0007669"/>
    <property type="project" value="TreeGrafter"/>
</dbReference>
<comment type="subcellular location">
    <subcellularLocation>
        <location evidence="2 15">Cytoplasm</location>
    </subcellularLocation>
</comment>
<evidence type="ECO:0000256" key="3">
    <source>
        <dbReference type="ARBA" id="ARBA00004669"/>
    </source>
</evidence>
<dbReference type="InterPro" id="IPR000836">
    <property type="entry name" value="PRTase_dom"/>
</dbReference>
<comment type="catalytic activity">
    <reaction evidence="13">
        <text>GMP + diphosphate = guanine + 5-phospho-alpha-D-ribose 1-diphosphate</text>
        <dbReference type="Rhea" id="RHEA:25424"/>
        <dbReference type="ChEBI" id="CHEBI:16235"/>
        <dbReference type="ChEBI" id="CHEBI:33019"/>
        <dbReference type="ChEBI" id="CHEBI:58017"/>
        <dbReference type="ChEBI" id="CHEBI:58115"/>
        <dbReference type="EC" id="2.4.2.8"/>
    </reaction>
    <physiologicalReaction direction="right-to-left" evidence="13">
        <dbReference type="Rhea" id="RHEA:25426"/>
    </physiologicalReaction>
</comment>
<dbReference type="InterPro" id="IPR029057">
    <property type="entry name" value="PRTase-like"/>
</dbReference>
<keyword evidence="11 15" id="KW-0547">Nucleotide-binding</keyword>
<dbReference type="UniPathway" id="UPA00591">
    <property type="reaction ID" value="UER00648"/>
</dbReference>
<evidence type="ECO:0000256" key="5">
    <source>
        <dbReference type="ARBA" id="ARBA00011895"/>
    </source>
</evidence>
<dbReference type="STRING" id="927664.SAMN05421780_103107"/>
<keyword evidence="8 15" id="KW-0808">Transferase</keyword>
<comment type="pathway">
    <text evidence="3 15">Purine metabolism; IMP biosynthesis via salvage pathway; IMP from hypoxanthine: step 1/1.</text>
</comment>
<dbReference type="GO" id="GO:0006178">
    <property type="term" value="P:guanine salvage"/>
    <property type="evidence" value="ECO:0007669"/>
    <property type="project" value="TreeGrafter"/>
</dbReference>
<gene>
    <name evidence="17" type="ORF">SAMN05421780_103107</name>
</gene>
<sequence length="197" mass="22446">MGWLLLVLQNPYPNLYMMVTVKDKSFKLFIDEQEIASRVAELGARISQDYEGKRPLFIPVLNGSFMFAADLLKNISVDCEVTFVKVASYEAMETKGQVEEILGLEKDLKDRHIVVVEDIVDTGITMTEILRNIRVFHPASVEIATMFLKPDALRRELSLKYVGKEIANKFVVGYGLDYDGYGRNLRSVYQLHESENS</sequence>
<dbReference type="PANTHER" id="PTHR43340">
    <property type="entry name" value="HYPOXANTHINE-GUANINE PHOSPHORIBOSYLTRANSFERASE"/>
    <property type="match status" value="1"/>
</dbReference>
<keyword evidence="12 15" id="KW-0460">Magnesium</keyword>
<evidence type="ECO:0000313" key="18">
    <source>
        <dbReference type="Proteomes" id="UP000199514"/>
    </source>
</evidence>
<dbReference type="GO" id="GO:0032264">
    <property type="term" value="P:IMP salvage"/>
    <property type="evidence" value="ECO:0007669"/>
    <property type="project" value="UniProtKB-UniPathway"/>
</dbReference>
<dbReference type="PANTHER" id="PTHR43340:SF1">
    <property type="entry name" value="HYPOXANTHINE PHOSPHORIBOSYLTRANSFERASE"/>
    <property type="match status" value="1"/>
</dbReference>
<accession>A0A1I1GVY9</accession>
<evidence type="ECO:0000256" key="1">
    <source>
        <dbReference type="ARBA" id="ARBA00001946"/>
    </source>
</evidence>
<dbReference type="EC" id="2.4.2.8" evidence="5 15"/>
<evidence type="ECO:0000256" key="14">
    <source>
        <dbReference type="ARBA" id="ARBA00049402"/>
    </source>
</evidence>
<evidence type="ECO:0000256" key="11">
    <source>
        <dbReference type="ARBA" id="ARBA00022741"/>
    </source>
</evidence>
<keyword evidence="7 15" id="KW-0328">Glycosyltransferase</keyword>
<feature type="domain" description="Phosphoribosyltransferase" evidence="16">
    <location>
        <begin position="32"/>
        <end position="178"/>
    </location>
</feature>
<dbReference type="InterPro" id="IPR050408">
    <property type="entry name" value="HGPRT"/>
</dbReference>
<dbReference type="GO" id="GO:0046100">
    <property type="term" value="P:hypoxanthine metabolic process"/>
    <property type="evidence" value="ECO:0007669"/>
    <property type="project" value="TreeGrafter"/>
</dbReference>
<dbReference type="GO" id="GO:0004422">
    <property type="term" value="F:hypoxanthine phosphoribosyltransferase activity"/>
    <property type="evidence" value="ECO:0007669"/>
    <property type="project" value="InterPro"/>
</dbReference>
<dbReference type="SUPFAM" id="SSF53271">
    <property type="entry name" value="PRTase-like"/>
    <property type="match status" value="1"/>
</dbReference>
<evidence type="ECO:0000256" key="9">
    <source>
        <dbReference type="ARBA" id="ARBA00022723"/>
    </source>
</evidence>
<evidence type="ECO:0000256" key="7">
    <source>
        <dbReference type="ARBA" id="ARBA00022676"/>
    </source>
</evidence>
<evidence type="ECO:0000256" key="10">
    <source>
        <dbReference type="ARBA" id="ARBA00022726"/>
    </source>
</evidence>
<keyword evidence="9 15" id="KW-0479">Metal-binding</keyword>
<dbReference type="GO" id="GO:0005829">
    <property type="term" value="C:cytosol"/>
    <property type="evidence" value="ECO:0007669"/>
    <property type="project" value="TreeGrafter"/>
</dbReference>
<dbReference type="GO" id="GO:0000166">
    <property type="term" value="F:nucleotide binding"/>
    <property type="evidence" value="ECO:0007669"/>
    <property type="project" value="UniProtKB-KW"/>
</dbReference>
<evidence type="ECO:0000256" key="12">
    <source>
        <dbReference type="ARBA" id="ARBA00022842"/>
    </source>
</evidence>
<reference evidence="17 18" key="1">
    <citation type="submission" date="2016-10" db="EMBL/GenBank/DDBJ databases">
        <authorList>
            <person name="de Groot N.N."/>
        </authorList>
    </citation>
    <scope>NUCLEOTIDE SEQUENCE [LARGE SCALE GENOMIC DNA]</scope>
    <source>
        <strain evidence="17 18">DSM 6793</strain>
    </source>
</reference>
<dbReference type="CDD" id="cd06223">
    <property type="entry name" value="PRTases_typeI"/>
    <property type="match status" value="1"/>
</dbReference>
<organism evidence="17 18">
    <name type="scientific">Flexibacter flexilis DSM 6793</name>
    <dbReference type="NCBI Taxonomy" id="927664"/>
    <lineage>
        <taxon>Bacteria</taxon>
        <taxon>Pseudomonadati</taxon>
        <taxon>Bacteroidota</taxon>
        <taxon>Cytophagia</taxon>
        <taxon>Cytophagales</taxon>
        <taxon>Flexibacteraceae</taxon>
        <taxon>Flexibacter</taxon>
    </lineage>
</organism>
<proteinExistence type="inferred from homology"/>
<dbReference type="Proteomes" id="UP000199514">
    <property type="component" value="Unassembled WGS sequence"/>
</dbReference>
<name>A0A1I1GVY9_9BACT</name>
<comment type="similarity">
    <text evidence="4 15">Belongs to the purine/pyrimidine phosphoribosyltransferase family.</text>
</comment>
<evidence type="ECO:0000313" key="17">
    <source>
        <dbReference type="EMBL" id="SFC15655.1"/>
    </source>
</evidence>
<dbReference type="GO" id="GO:0052657">
    <property type="term" value="F:guanine phosphoribosyltransferase activity"/>
    <property type="evidence" value="ECO:0007669"/>
    <property type="project" value="RHEA"/>
</dbReference>
<evidence type="ECO:0000256" key="13">
    <source>
        <dbReference type="ARBA" id="ARBA00048811"/>
    </source>
</evidence>
<dbReference type="GO" id="GO:0000287">
    <property type="term" value="F:magnesium ion binding"/>
    <property type="evidence" value="ECO:0007669"/>
    <property type="project" value="TreeGrafter"/>
</dbReference>
<dbReference type="Pfam" id="PF00156">
    <property type="entry name" value="Pribosyltran"/>
    <property type="match status" value="1"/>
</dbReference>
<keyword evidence="6 15" id="KW-0963">Cytoplasm</keyword>
<evidence type="ECO:0000256" key="2">
    <source>
        <dbReference type="ARBA" id="ARBA00004496"/>
    </source>
</evidence>
<evidence type="ECO:0000256" key="4">
    <source>
        <dbReference type="ARBA" id="ARBA00008391"/>
    </source>
</evidence>
<evidence type="ECO:0000259" key="16">
    <source>
        <dbReference type="Pfam" id="PF00156"/>
    </source>
</evidence>
<comment type="catalytic activity">
    <reaction evidence="14">
        <text>IMP + diphosphate = hypoxanthine + 5-phospho-alpha-D-ribose 1-diphosphate</text>
        <dbReference type="Rhea" id="RHEA:17973"/>
        <dbReference type="ChEBI" id="CHEBI:17368"/>
        <dbReference type="ChEBI" id="CHEBI:33019"/>
        <dbReference type="ChEBI" id="CHEBI:58017"/>
        <dbReference type="ChEBI" id="CHEBI:58053"/>
        <dbReference type="EC" id="2.4.2.8"/>
    </reaction>
    <physiologicalReaction direction="right-to-left" evidence="14">
        <dbReference type="Rhea" id="RHEA:17975"/>
    </physiologicalReaction>
</comment>
<dbReference type="Gene3D" id="3.40.50.2020">
    <property type="match status" value="1"/>
</dbReference>
<evidence type="ECO:0000256" key="8">
    <source>
        <dbReference type="ARBA" id="ARBA00022679"/>
    </source>
</evidence>
<dbReference type="NCBIfam" id="TIGR01203">
    <property type="entry name" value="HGPRTase"/>
    <property type="match status" value="1"/>
</dbReference>
<comment type="cofactor">
    <cofactor evidence="1 15">
        <name>Mg(2+)</name>
        <dbReference type="ChEBI" id="CHEBI:18420"/>
    </cofactor>
</comment>
<evidence type="ECO:0000256" key="6">
    <source>
        <dbReference type="ARBA" id="ARBA00022490"/>
    </source>
</evidence>
<keyword evidence="10 15" id="KW-0660">Purine salvage</keyword>